<feature type="domain" description="HTH merR-type" evidence="2">
    <location>
        <begin position="8"/>
        <end position="76"/>
    </location>
</feature>
<dbReference type="GO" id="GO:0003677">
    <property type="term" value="F:DNA binding"/>
    <property type="evidence" value="ECO:0007669"/>
    <property type="project" value="UniProtKB-KW"/>
</dbReference>
<dbReference type="AlphaFoldDB" id="A0A8J6TAA3"/>
<dbReference type="GO" id="GO:0003700">
    <property type="term" value="F:DNA-binding transcription factor activity"/>
    <property type="evidence" value="ECO:0007669"/>
    <property type="project" value="InterPro"/>
</dbReference>
<dbReference type="InterPro" id="IPR009061">
    <property type="entry name" value="DNA-bd_dom_put_sf"/>
</dbReference>
<dbReference type="Pfam" id="PF13411">
    <property type="entry name" value="MerR_1"/>
    <property type="match status" value="1"/>
</dbReference>
<comment type="caution">
    <text evidence="3">The sequence shown here is derived from an EMBL/GenBank/DDBJ whole genome shotgun (WGS) entry which is preliminary data.</text>
</comment>
<organism evidence="3 4">
    <name type="scientific">Candidatus Desulfatifera sulfidica</name>
    <dbReference type="NCBI Taxonomy" id="2841691"/>
    <lineage>
        <taxon>Bacteria</taxon>
        <taxon>Pseudomonadati</taxon>
        <taxon>Thermodesulfobacteriota</taxon>
        <taxon>Desulfobulbia</taxon>
        <taxon>Desulfobulbales</taxon>
        <taxon>Desulfobulbaceae</taxon>
        <taxon>Candidatus Desulfatifera</taxon>
    </lineage>
</organism>
<dbReference type="PANTHER" id="PTHR30204:SF58">
    <property type="entry name" value="HTH-TYPE TRANSCRIPTIONAL REGULATOR YFMP"/>
    <property type="match status" value="1"/>
</dbReference>
<dbReference type="PROSITE" id="PS50937">
    <property type="entry name" value="HTH_MERR_2"/>
    <property type="match status" value="1"/>
</dbReference>
<dbReference type="Gene3D" id="1.10.1660.10">
    <property type="match status" value="1"/>
</dbReference>
<dbReference type="Proteomes" id="UP000599024">
    <property type="component" value="Unassembled WGS sequence"/>
</dbReference>
<gene>
    <name evidence="3" type="ORF">H8E79_09610</name>
</gene>
<evidence type="ECO:0000313" key="3">
    <source>
        <dbReference type="EMBL" id="MBC8209406.1"/>
    </source>
</evidence>
<dbReference type="InterPro" id="IPR047057">
    <property type="entry name" value="MerR_fam"/>
</dbReference>
<dbReference type="PROSITE" id="PS00552">
    <property type="entry name" value="HTH_MERR_1"/>
    <property type="match status" value="1"/>
</dbReference>
<evidence type="ECO:0000256" key="1">
    <source>
        <dbReference type="ARBA" id="ARBA00023125"/>
    </source>
</evidence>
<accession>A0A8J6TAA3</accession>
<protein>
    <submittedName>
        <fullName evidence="3">MerR family transcriptional regulator</fullName>
    </submittedName>
</protein>
<keyword evidence="1" id="KW-0238">DNA-binding</keyword>
<dbReference type="PANTHER" id="PTHR30204">
    <property type="entry name" value="REDOX-CYCLING DRUG-SENSING TRANSCRIPTIONAL ACTIVATOR SOXR"/>
    <property type="match status" value="1"/>
</dbReference>
<sequence length="123" mass="14318">MIAEDKAIFTIGIAAKMLEVHPRTLRIYEQEGLITPIRRGKWRYFNMDDIKWIECLREMIHTHGVSIAAIKKLLKYTPCWNITDCPYEKRKLCTAFMSNTMVPKKIDQQKSLATSTTKKKNVA</sequence>
<dbReference type="SUPFAM" id="SSF46955">
    <property type="entry name" value="Putative DNA-binding domain"/>
    <property type="match status" value="1"/>
</dbReference>
<evidence type="ECO:0000313" key="4">
    <source>
        <dbReference type="Proteomes" id="UP000599024"/>
    </source>
</evidence>
<reference evidence="3 4" key="1">
    <citation type="submission" date="2020-08" db="EMBL/GenBank/DDBJ databases">
        <title>Bridging the membrane lipid divide: bacteria of the FCB group superphylum have the potential to synthesize archaeal ether lipids.</title>
        <authorList>
            <person name="Villanueva L."/>
            <person name="Von Meijenfeldt F.A.B."/>
            <person name="Westbye A.B."/>
            <person name="Yadav S."/>
            <person name="Hopmans E.C."/>
            <person name="Dutilh B.E."/>
            <person name="Sinninghe Damste J.S."/>
        </authorList>
    </citation>
    <scope>NUCLEOTIDE SEQUENCE [LARGE SCALE GENOMIC DNA]</scope>
    <source>
        <strain evidence="3">NIOZ-UU81</strain>
    </source>
</reference>
<name>A0A8J6TAA3_9BACT</name>
<proteinExistence type="predicted"/>
<dbReference type="EMBL" id="JACNLK010000100">
    <property type="protein sequence ID" value="MBC8209406.1"/>
    <property type="molecule type" value="Genomic_DNA"/>
</dbReference>
<dbReference type="SMART" id="SM00422">
    <property type="entry name" value="HTH_MERR"/>
    <property type="match status" value="1"/>
</dbReference>
<dbReference type="InterPro" id="IPR000551">
    <property type="entry name" value="MerR-type_HTH_dom"/>
</dbReference>
<evidence type="ECO:0000259" key="2">
    <source>
        <dbReference type="PROSITE" id="PS50937"/>
    </source>
</evidence>